<reference evidence="2 3" key="1">
    <citation type="submission" date="2020-04" db="EMBL/GenBank/DDBJ databases">
        <title>Knoellia sp. isolate from air conditioner.</title>
        <authorList>
            <person name="Chea S."/>
            <person name="Kim D.-U."/>
        </authorList>
    </citation>
    <scope>NUCLEOTIDE SEQUENCE [LARGE SCALE GENOMIC DNA]</scope>
    <source>
        <strain evidence="2 3">DB2414S</strain>
    </source>
</reference>
<feature type="compositionally biased region" description="Low complexity" evidence="1">
    <location>
        <begin position="47"/>
        <end position="81"/>
    </location>
</feature>
<comment type="caution">
    <text evidence="2">The sequence shown here is derived from an EMBL/GenBank/DDBJ whole genome shotgun (WGS) entry which is preliminary data.</text>
</comment>
<protein>
    <submittedName>
        <fullName evidence="2">Uncharacterized protein</fullName>
    </submittedName>
</protein>
<gene>
    <name evidence="2" type="ORF">HJG52_19360</name>
</gene>
<evidence type="ECO:0000256" key="1">
    <source>
        <dbReference type="SAM" id="MobiDB-lite"/>
    </source>
</evidence>
<dbReference type="Proteomes" id="UP000588586">
    <property type="component" value="Unassembled WGS sequence"/>
</dbReference>
<name>A0A849HE03_9MICO</name>
<organism evidence="2 3">
    <name type="scientific">Knoellia koreensis</name>
    <dbReference type="NCBI Taxonomy" id="2730921"/>
    <lineage>
        <taxon>Bacteria</taxon>
        <taxon>Bacillati</taxon>
        <taxon>Actinomycetota</taxon>
        <taxon>Actinomycetes</taxon>
        <taxon>Micrococcales</taxon>
        <taxon>Intrasporangiaceae</taxon>
        <taxon>Knoellia</taxon>
    </lineage>
</organism>
<feature type="region of interest" description="Disordered" evidence="1">
    <location>
        <begin position="24"/>
        <end position="91"/>
    </location>
</feature>
<evidence type="ECO:0000313" key="3">
    <source>
        <dbReference type="Proteomes" id="UP000588586"/>
    </source>
</evidence>
<accession>A0A849HE03</accession>
<dbReference type="RefSeq" id="WP_171245270.1">
    <property type="nucleotide sequence ID" value="NZ_JABEPQ010000006.1"/>
</dbReference>
<sequence length="395" mass="41251">MPVTAGVVVLVLALVSVALTMQRSPEGAPARLSAGQAQPRETDVRGPRSTAPSPSTTTATTTRPPTPASRTTKRPTPTAPTGPRIQAPAVTPQRQVGPVAFDPAQLFPTGPFRTVVSRAPVDPASASYVQRMSSEKLVISLRQWTVPVYAAQQSTPRTTVALTQTWGSGITELSGVPMPAGVRPDPAGDGHLTVVQPSTGCVYDFYRARRDGTGWAANWGNAIPLGSSGIYADGGGTRAAGFSAALGLVWPQEIERGRIDHALVFGYPYTRAGDPVAPATRSDGRSTDPGALPIGSRVRLDPSLDLSRLRLSRAERVVAKALQEYGMVLGDTSGGFTLYAAQPLGLGADPYPSIFDTKSDWASLAKLPKGRFQVVDVPGESAQGAASASSCGQLE</sequence>
<evidence type="ECO:0000313" key="2">
    <source>
        <dbReference type="EMBL" id="NNM48150.1"/>
    </source>
</evidence>
<proteinExistence type="predicted"/>
<dbReference type="AlphaFoldDB" id="A0A849HE03"/>
<keyword evidence="3" id="KW-1185">Reference proteome</keyword>
<dbReference type="EMBL" id="JABEPQ010000006">
    <property type="protein sequence ID" value="NNM48150.1"/>
    <property type="molecule type" value="Genomic_DNA"/>
</dbReference>